<name>A0A8J8NKU7_HALGN</name>
<reference evidence="1" key="1">
    <citation type="submission" date="2019-06" db="EMBL/GenBank/DDBJ databases">
        <authorList>
            <person name="Zheng W."/>
        </authorList>
    </citation>
    <scope>NUCLEOTIDE SEQUENCE</scope>
    <source>
        <strain evidence="1">QDHG01</strain>
    </source>
</reference>
<dbReference type="AlphaFoldDB" id="A0A8J8NKU7"/>
<protein>
    <submittedName>
        <fullName evidence="1">Uncharacterized protein</fullName>
    </submittedName>
</protein>
<evidence type="ECO:0000313" key="1">
    <source>
        <dbReference type="EMBL" id="TNV76046.1"/>
    </source>
</evidence>
<dbReference type="EMBL" id="RRYP01014297">
    <property type="protein sequence ID" value="TNV76046.1"/>
    <property type="molecule type" value="Genomic_DNA"/>
</dbReference>
<comment type="caution">
    <text evidence="1">The sequence shown here is derived from an EMBL/GenBank/DDBJ whole genome shotgun (WGS) entry which is preliminary data.</text>
</comment>
<accession>A0A8J8NKU7</accession>
<dbReference type="Proteomes" id="UP000785679">
    <property type="component" value="Unassembled WGS sequence"/>
</dbReference>
<organism evidence="1 2">
    <name type="scientific">Halteria grandinella</name>
    <dbReference type="NCBI Taxonomy" id="5974"/>
    <lineage>
        <taxon>Eukaryota</taxon>
        <taxon>Sar</taxon>
        <taxon>Alveolata</taxon>
        <taxon>Ciliophora</taxon>
        <taxon>Intramacronucleata</taxon>
        <taxon>Spirotrichea</taxon>
        <taxon>Stichotrichia</taxon>
        <taxon>Sporadotrichida</taxon>
        <taxon>Halteriidae</taxon>
        <taxon>Halteria</taxon>
    </lineage>
</organism>
<gene>
    <name evidence="1" type="ORF">FGO68_gene2857</name>
</gene>
<proteinExistence type="predicted"/>
<keyword evidence="2" id="KW-1185">Reference proteome</keyword>
<sequence>MQNQTRESKVNRIQLTLKCYSKTLVHNESLAILSDDLTQIQQLSYYLLKQQMMSYPWQTLNFHPLLMKRIQLPSFRCF</sequence>
<evidence type="ECO:0000313" key="2">
    <source>
        <dbReference type="Proteomes" id="UP000785679"/>
    </source>
</evidence>